<dbReference type="GO" id="GO:0005524">
    <property type="term" value="F:ATP binding"/>
    <property type="evidence" value="ECO:0007669"/>
    <property type="project" value="UniProtKB-KW"/>
</dbReference>
<dbReference type="SUPFAM" id="SSF90123">
    <property type="entry name" value="ABC transporter transmembrane region"/>
    <property type="match status" value="1"/>
</dbReference>
<evidence type="ECO:0000313" key="10">
    <source>
        <dbReference type="EMBL" id="RLV54594.1"/>
    </source>
</evidence>
<dbReference type="Pfam" id="PF00664">
    <property type="entry name" value="ABC_membrane"/>
    <property type="match status" value="1"/>
</dbReference>
<keyword evidence="2 7" id="KW-0812">Transmembrane</keyword>
<evidence type="ECO:0000259" key="8">
    <source>
        <dbReference type="PROSITE" id="PS50893"/>
    </source>
</evidence>
<evidence type="ECO:0000256" key="6">
    <source>
        <dbReference type="ARBA" id="ARBA00023136"/>
    </source>
</evidence>
<organism evidence="10 11">
    <name type="scientific">Aeromicrobium phragmitis</name>
    <dbReference type="NCBI Taxonomy" id="2478914"/>
    <lineage>
        <taxon>Bacteria</taxon>
        <taxon>Bacillati</taxon>
        <taxon>Actinomycetota</taxon>
        <taxon>Actinomycetes</taxon>
        <taxon>Propionibacteriales</taxon>
        <taxon>Nocardioidaceae</taxon>
        <taxon>Aeromicrobium</taxon>
    </lineage>
</organism>
<feature type="domain" description="ABC transporter" evidence="8">
    <location>
        <begin position="335"/>
        <end position="566"/>
    </location>
</feature>
<dbReference type="Gene3D" id="3.40.50.300">
    <property type="entry name" value="P-loop containing nucleotide triphosphate hydrolases"/>
    <property type="match status" value="1"/>
</dbReference>
<dbReference type="SMART" id="SM00382">
    <property type="entry name" value="AAA"/>
    <property type="match status" value="1"/>
</dbReference>
<feature type="transmembrane region" description="Helical" evidence="7">
    <location>
        <begin position="62"/>
        <end position="85"/>
    </location>
</feature>
<dbReference type="PANTHER" id="PTHR43394">
    <property type="entry name" value="ATP-DEPENDENT PERMEASE MDL1, MITOCHONDRIAL"/>
    <property type="match status" value="1"/>
</dbReference>
<protein>
    <submittedName>
        <fullName evidence="10">ABC transporter ATP-binding protein</fullName>
    </submittedName>
</protein>
<dbReference type="InterPro" id="IPR027417">
    <property type="entry name" value="P-loop_NTPase"/>
</dbReference>
<keyword evidence="11" id="KW-1185">Reference proteome</keyword>
<dbReference type="Pfam" id="PF00005">
    <property type="entry name" value="ABC_tran"/>
    <property type="match status" value="1"/>
</dbReference>
<dbReference type="PANTHER" id="PTHR43394:SF1">
    <property type="entry name" value="ATP-BINDING CASSETTE SUB-FAMILY B MEMBER 10, MITOCHONDRIAL"/>
    <property type="match status" value="1"/>
</dbReference>
<evidence type="ECO:0000256" key="2">
    <source>
        <dbReference type="ARBA" id="ARBA00022692"/>
    </source>
</evidence>
<sequence length="575" mass="60328">MAVFTSRFAVLWFFARPHRRVLVFALVLGLIASSMELATPLVTKWVLDTLAVGGSISGPVAALFGLLVVGALIGWWQSVLLGTLAEDIVLGARRHLIARFLSAKVLSLLRKSPGDLVTRVTSDSVLMREAASSSLVGLVNGSVVLVGTLILMAVLDLVLFGVTLAAVAVVAVLFGALMPGIATAQEKAQAALADLGGGTEGTLRAIKTVKAAGAEDRQRDRLFADLDRARNHGVRAVRREAVAWTVSWTGIQAVIIVILALGAARVAAGEMAVSTLVAFLLYAFGLMGPIMELSQNMTALQAGIAAAARIREVDALPREAAGDAHAVDVGPGLALAAVEARYSADARLALAGVTIDVPERGHVALVGPSGAGKTSVMSTVLGFLEPEAGEVRRGGVSYSQLSPRQARAKLAYVEQETPVVPGTVRDNLLFVNPDASDQDVARVLGELGLDSLVAELPDGLDSVLTDTNVSGGQRQRIAIARALLAEPEILLMDEATAQVDGVTEAAIHEAIRRQAKRGAVLTIAHRLSTVVDADRIVVMDGGRVVAQGTHDELLDDSELYRELVAAFRLESAPLR</sequence>
<comment type="caution">
    <text evidence="10">The sequence shown here is derived from an EMBL/GenBank/DDBJ whole genome shotgun (WGS) entry which is preliminary data.</text>
</comment>
<evidence type="ECO:0000256" key="7">
    <source>
        <dbReference type="SAM" id="Phobius"/>
    </source>
</evidence>
<dbReference type="AlphaFoldDB" id="A0A3L8PHK4"/>
<reference evidence="10 11" key="1">
    <citation type="submission" date="2018-10" db="EMBL/GenBank/DDBJ databases">
        <title>Aeromicrobium sp. 9W16Y-2 whole genome shotgun sequence.</title>
        <authorList>
            <person name="Li F."/>
        </authorList>
    </citation>
    <scope>NUCLEOTIDE SEQUENCE [LARGE SCALE GENOMIC DNA]</scope>
    <source>
        <strain evidence="10 11">9W16Y-2</strain>
    </source>
</reference>
<dbReference type="RefSeq" id="WP_121795559.1">
    <property type="nucleotide sequence ID" value="NZ_RDBF01000017.1"/>
</dbReference>
<dbReference type="InterPro" id="IPR003439">
    <property type="entry name" value="ABC_transporter-like_ATP-bd"/>
</dbReference>
<evidence type="ECO:0000313" key="11">
    <source>
        <dbReference type="Proteomes" id="UP000282515"/>
    </source>
</evidence>
<dbReference type="InterPro" id="IPR011527">
    <property type="entry name" value="ABC1_TM_dom"/>
</dbReference>
<dbReference type="GO" id="GO:0016887">
    <property type="term" value="F:ATP hydrolysis activity"/>
    <property type="evidence" value="ECO:0007669"/>
    <property type="project" value="InterPro"/>
</dbReference>
<feature type="transmembrane region" description="Helical" evidence="7">
    <location>
        <begin position="241"/>
        <end position="265"/>
    </location>
</feature>
<evidence type="ECO:0000256" key="3">
    <source>
        <dbReference type="ARBA" id="ARBA00022741"/>
    </source>
</evidence>
<gene>
    <name evidence="10" type="ORF">D9V41_15835</name>
</gene>
<dbReference type="OrthoDB" id="5166472at2"/>
<dbReference type="SUPFAM" id="SSF52540">
    <property type="entry name" value="P-loop containing nucleoside triphosphate hydrolases"/>
    <property type="match status" value="1"/>
</dbReference>
<proteinExistence type="predicted"/>
<dbReference type="CDD" id="cd18551">
    <property type="entry name" value="ABC_6TM_LmrA_like"/>
    <property type="match status" value="1"/>
</dbReference>
<dbReference type="InterPro" id="IPR003593">
    <property type="entry name" value="AAA+_ATPase"/>
</dbReference>
<dbReference type="PROSITE" id="PS50893">
    <property type="entry name" value="ABC_TRANSPORTER_2"/>
    <property type="match status" value="1"/>
</dbReference>
<evidence type="ECO:0000256" key="5">
    <source>
        <dbReference type="ARBA" id="ARBA00022989"/>
    </source>
</evidence>
<dbReference type="InterPro" id="IPR039421">
    <property type="entry name" value="Type_1_exporter"/>
</dbReference>
<dbReference type="EMBL" id="RDBF01000017">
    <property type="protein sequence ID" value="RLV54594.1"/>
    <property type="molecule type" value="Genomic_DNA"/>
</dbReference>
<dbReference type="PROSITE" id="PS00211">
    <property type="entry name" value="ABC_TRANSPORTER_1"/>
    <property type="match status" value="1"/>
</dbReference>
<evidence type="ECO:0000256" key="4">
    <source>
        <dbReference type="ARBA" id="ARBA00022840"/>
    </source>
</evidence>
<accession>A0A3L8PHK4</accession>
<keyword evidence="5 7" id="KW-1133">Transmembrane helix</keyword>
<feature type="transmembrane region" description="Helical" evidence="7">
    <location>
        <begin position="160"/>
        <end position="182"/>
    </location>
</feature>
<dbReference type="Proteomes" id="UP000282515">
    <property type="component" value="Unassembled WGS sequence"/>
</dbReference>
<dbReference type="GO" id="GO:0005886">
    <property type="term" value="C:plasma membrane"/>
    <property type="evidence" value="ECO:0007669"/>
    <property type="project" value="UniProtKB-SubCell"/>
</dbReference>
<keyword evidence="4 10" id="KW-0067">ATP-binding</keyword>
<dbReference type="InterPro" id="IPR036640">
    <property type="entry name" value="ABC1_TM_sf"/>
</dbReference>
<dbReference type="GO" id="GO:0015421">
    <property type="term" value="F:ABC-type oligopeptide transporter activity"/>
    <property type="evidence" value="ECO:0007669"/>
    <property type="project" value="TreeGrafter"/>
</dbReference>
<keyword evidence="3" id="KW-0547">Nucleotide-binding</keyword>
<dbReference type="InterPro" id="IPR017871">
    <property type="entry name" value="ABC_transporter-like_CS"/>
</dbReference>
<feature type="transmembrane region" description="Helical" evidence="7">
    <location>
        <begin position="135"/>
        <end position="154"/>
    </location>
</feature>
<name>A0A3L8PHK4_9ACTN</name>
<dbReference type="Gene3D" id="1.20.1560.10">
    <property type="entry name" value="ABC transporter type 1, transmembrane domain"/>
    <property type="match status" value="1"/>
</dbReference>
<feature type="domain" description="ABC transmembrane type-1" evidence="9">
    <location>
        <begin position="23"/>
        <end position="302"/>
    </location>
</feature>
<evidence type="ECO:0000259" key="9">
    <source>
        <dbReference type="PROSITE" id="PS50929"/>
    </source>
</evidence>
<comment type="subcellular location">
    <subcellularLocation>
        <location evidence="1">Cell membrane</location>
        <topology evidence="1">Multi-pass membrane protein</topology>
    </subcellularLocation>
</comment>
<keyword evidence="6 7" id="KW-0472">Membrane</keyword>
<feature type="transmembrane region" description="Helical" evidence="7">
    <location>
        <begin position="271"/>
        <end position="291"/>
    </location>
</feature>
<dbReference type="PROSITE" id="PS50929">
    <property type="entry name" value="ABC_TM1F"/>
    <property type="match status" value="1"/>
</dbReference>
<evidence type="ECO:0000256" key="1">
    <source>
        <dbReference type="ARBA" id="ARBA00004651"/>
    </source>
</evidence>